<dbReference type="VEuPathDB" id="VectorBase:AFUN2_013911"/>
<evidence type="ECO:0000313" key="1">
    <source>
        <dbReference type="EnsemblMetazoa" id="AFUN019427-PA"/>
    </source>
</evidence>
<organism evidence="1">
    <name type="scientific">Anopheles funestus</name>
    <name type="common">African malaria mosquito</name>
    <dbReference type="NCBI Taxonomy" id="62324"/>
    <lineage>
        <taxon>Eukaryota</taxon>
        <taxon>Metazoa</taxon>
        <taxon>Ecdysozoa</taxon>
        <taxon>Arthropoda</taxon>
        <taxon>Hexapoda</taxon>
        <taxon>Insecta</taxon>
        <taxon>Pterygota</taxon>
        <taxon>Neoptera</taxon>
        <taxon>Endopterygota</taxon>
        <taxon>Diptera</taxon>
        <taxon>Nematocera</taxon>
        <taxon>Culicoidea</taxon>
        <taxon>Culicidae</taxon>
        <taxon>Anophelinae</taxon>
        <taxon>Anopheles</taxon>
    </lineage>
</organism>
<protein>
    <recommendedName>
        <fullName evidence="2">Dynein heavy chain tail domain-containing protein</fullName>
    </recommendedName>
</protein>
<evidence type="ECO:0008006" key="2">
    <source>
        <dbReference type="Google" id="ProtNLM"/>
    </source>
</evidence>
<dbReference type="AlphaFoldDB" id="A0A4Y0BG70"/>
<accession>A0A4Y0BG70</accession>
<proteinExistence type="predicted"/>
<dbReference type="VEuPathDB" id="VectorBase:AFUN019427"/>
<name>A0A4Y0BG70_ANOFN</name>
<dbReference type="EnsemblMetazoa" id="AFUN019427-RA">
    <property type="protein sequence ID" value="AFUN019427-PA"/>
    <property type="gene ID" value="AFUN019427"/>
</dbReference>
<reference evidence="1" key="1">
    <citation type="submission" date="2020-05" db="UniProtKB">
        <authorList>
            <consortium name="EnsemblMetazoa"/>
        </authorList>
    </citation>
    <scope>IDENTIFICATION</scope>
    <source>
        <strain evidence="1">FUMOZ</strain>
    </source>
</reference>
<sequence length="121" mass="14664">MSNSVPNNNDIDSKYLYVLDEVERLRVHVMRLYSYYQHWGIYNSSMLYLRQHSWAFMRTNIKYVTETWAKLNTLIDSDDPPELRVLLNNLEDLRFIWHSTKTFLECVLQRSELLYRLKLVA</sequence>